<reference evidence="2 3" key="1">
    <citation type="journal article" date="2013" name="Int. J. Syst. Evol. Microbiol.">
        <title>Marinoscillum luteum sp. nov., isolated from marine sediment.</title>
        <authorList>
            <person name="Cha I.T."/>
            <person name="Park S.J."/>
            <person name="Kim S.J."/>
            <person name="Kim J.G."/>
            <person name="Jung M.Y."/>
            <person name="Shin K.S."/>
            <person name="Kwon K.K."/>
            <person name="Yang S.H."/>
            <person name="Seo Y.S."/>
            <person name="Rhee S.K."/>
        </authorList>
    </citation>
    <scope>NUCLEOTIDE SEQUENCE [LARGE SCALE GENOMIC DNA]</scope>
    <source>
        <strain evidence="2 3">KCTC 23939</strain>
    </source>
</reference>
<evidence type="ECO:0000259" key="1">
    <source>
        <dbReference type="Pfam" id="PF09345"/>
    </source>
</evidence>
<gene>
    <name evidence="2" type="ORF">ACHKAR_13920</name>
</gene>
<proteinExistence type="predicted"/>
<protein>
    <submittedName>
        <fullName evidence="2">SiaC family regulatory phosphoprotein</fullName>
    </submittedName>
</protein>
<comment type="caution">
    <text evidence="2">The sequence shown here is derived from an EMBL/GenBank/DDBJ whole genome shotgun (WGS) entry which is preliminary data.</text>
</comment>
<name>A0ABW7NB60_9BACT</name>
<evidence type="ECO:0000313" key="2">
    <source>
        <dbReference type="EMBL" id="MFH6984546.1"/>
    </source>
</evidence>
<keyword evidence="3" id="KW-1185">Reference proteome</keyword>
<accession>A0ABW7NB60</accession>
<dbReference type="Pfam" id="PF09345">
    <property type="entry name" value="SiaC"/>
    <property type="match status" value="1"/>
</dbReference>
<feature type="domain" description="SiaC family regulatory phosphoprotein" evidence="1">
    <location>
        <begin position="24"/>
        <end position="139"/>
    </location>
</feature>
<evidence type="ECO:0000313" key="3">
    <source>
        <dbReference type="Proteomes" id="UP001610063"/>
    </source>
</evidence>
<sequence>MITHYATNATLAHQFISKRSELTIEPTVNTPFLRYSCAHQLLMIKGSSVKPDMHEFYHNALETFKTELRDSGRLKVYLCFKDLNTSTAKVLFDLFKYLRTRALRGTDVQVVWGAEVTNQEMIETGRDFSEIYELKFRFLTDLDF</sequence>
<dbReference type="Proteomes" id="UP001610063">
    <property type="component" value="Unassembled WGS sequence"/>
</dbReference>
<dbReference type="InterPro" id="IPR018530">
    <property type="entry name" value="SiaC"/>
</dbReference>
<organism evidence="2 3">
    <name type="scientific">Marinoscillum luteum</name>
    <dbReference type="NCBI Taxonomy" id="861051"/>
    <lineage>
        <taxon>Bacteria</taxon>
        <taxon>Pseudomonadati</taxon>
        <taxon>Bacteroidota</taxon>
        <taxon>Cytophagia</taxon>
        <taxon>Cytophagales</taxon>
        <taxon>Reichenbachiellaceae</taxon>
        <taxon>Marinoscillum</taxon>
    </lineage>
</organism>
<dbReference type="EMBL" id="JBIPKE010000018">
    <property type="protein sequence ID" value="MFH6984546.1"/>
    <property type="molecule type" value="Genomic_DNA"/>
</dbReference>
<dbReference type="RefSeq" id="WP_395417929.1">
    <property type="nucleotide sequence ID" value="NZ_JBIPKE010000018.1"/>
</dbReference>